<dbReference type="CDD" id="cd03379">
    <property type="entry name" value="beta_CA_cladeD"/>
    <property type="match status" value="1"/>
</dbReference>
<keyword evidence="4 6" id="KW-0862">Zinc</keyword>
<evidence type="ECO:0000256" key="1">
    <source>
        <dbReference type="ARBA" id="ARBA00006217"/>
    </source>
</evidence>
<dbReference type="PANTHER" id="PTHR43175">
    <property type="entry name" value="CARBONIC ANHYDRASE"/>
    <property type="match status" value="1"/>
</dbReference>
<dbReference type="InterPro" id="IPR001765">
    <property type="entry name" value="Carbonic_anhydrase"/>
</dbReference>
<comment type="catalytic activity">
    <reaction evidence="5">
        <text>hydrogencarbonate + H(+) = CO2 + H2O</text>
        <dbReference type="Rhea" id="RHEA:10748"/>
        <dbReference type="ChEBI" id="CHEBI:15377"/>
        <dbReference type="ChEBI" id="CHEBI:15378"/>
        <dbReference type="ChEBI" id="CHEBI:16526"/>
        <dbReference type="ChEBI" id="CHEBI:17544"/>
        <dbReference type="EC" id="4.2.1.1"/>
    </reaction>
</comment>
<dbReference type="PANTHER" id="PTHR43175:SF3">
    <property type="entry name" value="CARBON DISULFIDE HYDROLASE"/>
    <property type="match status" value="1"/>
</dbReference>
<protein>
    <recommendedName>
        <fullName evidence="2">carbonic anhydrase</fullName>
        <ecNumber evidence="2">4.2.1.1</ecNumber>
    </recommendedName>
</protein>
<dbReference type="GO" id="GO:0004089">
    <property type="term" value="F:carbonate dehydratase activity"/>
    <property type="evidence" value="ECO:0007669"/>
    <property type="project" value="UniProtKB-EC"/>
</dbReference>
<sequence length="188" mass="20928">MEKLKQILAFNEQFVETKGYLPYMSDKFPNARLLIVTCMDTRLTELLPQAMNIKNGDAKILRVAGAMITEPYGSIMRSVLVAVTQLKVEEIMVVGHHDCGMVGLEGEQMIRSLQQKGISVEKMKQFDKPGETVEAWLTGVNSVEGAVLRSVQMIKEHPLFPHDIPVHALTITPDTGKLEVIHVENSVS</sequence>
<dbReference type="SMART" id="SM00947">
    <property type="entry name" value="Pro_CA"/>
    <property type="match status" value="1"/>
</dbReference>
<dbReference type="RefSeq" id="WP_191141410.1">
    <property type="nucleotide sequence ID" value="NZ_JACXAH010000002.1"/>
</dbReference>
<feature type="binding site" evidence="6">
    <location>
        <position position="99"/>
    </location>
    <ligand>
        <name>Zn(2+)</name>
        <dbReference type="ChEBI" id="CHEBI:29105"/>
    </ligand>
</feature>
<comment type="caution">
    <text evidence="7">The sequence shown here is derived from an EMBL/GenBank/DDBJ whole genome shotgun (WGS) entry which is preliminary data.</text>
</comment>
<proteinExistence type="inferred from homology"/>
<comment type="similarity">
    <text evidence="1">Belongs to the beta-class carbonic anhydrase family.</text>
</comment>
<evidence type="ECO:0000256" key="4">
    <source>
        <dbReference type="ARBA" id="ARBA00022833"/>
    </source>
</evidence>
<feature type="binding site" evidence="6">
    <location>
        <position position="96"/>
    </location>
    <ligand>
        <name>Zn(2+)</name>
        <dbReference type="ChEBI" id="CHEBI:29105"/>
    </ligand>
</feature>
<keyword evidence="8" id="KW-1185">Reference proteome</keyword>
<dbReference type="Proteomes" id="UP000661691">
    <property type="component" value="Unassembled WGS sequence"/>
</dbReference>
<gene>
    <name evidence="7" type="ORF">IC620_02385</name>
</gene>
<evidence type="ECO:0000256" key="3">
    <source>
        <dbReference type="ARBA" id="ARBA00022723"/>
    </source>
</evidence>
<dbReference type="GO" id="GO:0008270">
    <property type="term" value="F:zinc ion binding"/>
    <property type="evidence" value="ECO:0007669"/>
    <property type="project" value="InterPro"/>
</dbReference>
<keyword evidence="3 6" id="KW-0479">Metal-binding</keyword>
<dbReference type="SUPFAM" id="SSF53056">
    <property type="entry name" value="beta-carbonic anhydrase, cab"/>
    <property type="match status" value="1"/>
</dbReference>
<accession>A0A926RW76</accession>
<dbReference type="EC" id="4.2.1.1" evidence="2"/>
<evidence type="ECO:0000256" key="6">
    <source>
        <dbReference type="PIRSR" id="PIRSR601765-1"/>
    </source>
</evidence>
<dbReference type="Pfam" id="PF00484">
    <property type="entry name" value="Pro_CA"/>
    <property type="match status" value="1"/>
</dbReference>
<organism evidence="7 8">
    <name type="scientific">Polycladospora coralii</name>
    <dbReference type="NCBI Taxonomy" id="2771432"/>
    <lineage>
        <taxon>Bacteria</taxon>
        <taxon>Bacillati</taxon>
        <taxon>Bacillota</taxon>
        <taxon>Bacilli</taxon>
        <taxon>Bacillales</taxon>
        <taxon>Thermoactinomycetaceae</taxon>
        <taxon>Polycladospora</taxon>
    </lineage>
</organism>
<dbReference type="EMBL" id="JACXAH010000002">
    <property type="protein sequence ID" value="MBD1371206.1"/>
    <property type="molecule type" value="Genomic_DNA"/>
</dbReference>
<evidence type="ECO:0000256" key="2">
    <source>
        <dbReference type="ARBA" id="ARBA00012925"/>
    </source>
</evidence>
<name>A0A926RW76_9BACL</name>
<dbReference type="InterPro" id="IPR036874">
    <property type="entry name" value="Carbonic_anhydrase_sf"/>
</dbReference>
<reference evidence="7" key="1">
    <citation type="submission" date="2020-09" db="EMBL/GenBank/DDBJ databases">
        <title>A novel bacterium of genus Hazenella, isolated from South China Sea.</title>
        <authorList>
            <person name="Huang H."/>
            <person name="Mo K."/>
            <person name="Hu Y."/>
        </authorList>
    </citation>
    <scope>NUCLEOTIDE SEQUENCE</scope>
    <source>
        <strain evidence="7">IB182357</strain>
    </source>
</reference>
<evidence type="ECO:0000256" key="5">
    <source>
        <dbReference type="ARBA" id="ARBA00048348"/>
    </source>
</evidence>
<feature type="binding site" evidence="6">
    <location>
        <position position="38"/>
    </location>
    <ligand>
        <name>Zn(2+)</name>
        <dbReference type="ChEBI" id="CHEBI:29105"/>
    </ligand>
</feature>
<evidence type="ECO:0000313" key="8">
    <source>
        <dbReference type="Proteomes" id="UP000661691"/>
    </source>
</evidence>
<feature type="binding site" evidence="6">
    <location>
        <position position="40"/>
    </location>
    <ligand>
        <name>Zn(2+)</name>
        <dbReference type="ChEBI" id="CHEBI:29105"/>
    </ligand>
</feature>
<evidence type="ECO:0000313" key="7">
    <source>
        <dbReference type="EMBL" id="MBD1371206.1"/>
    </source>
</evidence>
<dbReference type="Gene3D" id="3.40.1050.10">
    <property type="entry name" value="Carbonic anhydrase"/>
    <property type="match status" value="1"/>
</dbReference>
<dbReference type="AlphaFoldDB" id="A0A926RW76"/>
<comment type="cofactor">
    <cofactor evidence="6">
        <name>Zn(2+)</name>
        <dbReference type="ChEBI" id="CHEBI:29105"/>
    </cofactor>
    <text evidence="6">Binds 1 zinc ion per subunit.</text>
</comment>